<dbReference type="Proteomes" id="UP001148018">
    <property type="component" value="Unassembled WGS sequence"/>
</dbReference>
<feature type="compositionally biased region" description="Basic and acidic residues" evidence="1">
    <location>
        <begin position="68"/>
        <end position="77"/>
    </location>
</feature>
<feature type="compositionally biased region" description="Acidic residues" evidence="1">
    <location>
        <begin position="20"/>
        <end position="36"/>
    </location>
</feature>
<accession>A0A9Q0EJP4</accession>
<keyword evidence="3" id="KW-1185">Reference proteome</keyword>
<protein>
    <submittedName>
        <fullName evidence="2">Uncharacterized protein</fullName>
    </submittedName>
</protein>
<proteinExistence type="predicted"/>
<gene>
    <name evidence="2" type="ORF">NHX12_024604</name>
</gene>
<evidence type="ECO:0000256" key="1">
    <source>
        <dbReference type="SAM" id="MobiDB-lite"/>
    </source>
</evidence>
<evidence type="ECO:0000313" key="2">
    <source>
        <dbReference type="EMBL" id="KAJ3607553.1"/>
    </source>
</evidence>
<comment type="caution">
    <text evidence="2">The sequence shown here is derived from an EMBL/GenBank/DDBJ whole genome shotgun (WGS) entry which is preliminary data.</text>
</comment>
<organism evidence="2 3">
    <name type="scientific">Muraenolepis orangiensis</name>
    <name type="common">Patagonian moray cod</name>
    <dbReference type="NCBI Taxonomy" id="630683"/>
    <lineage>
        <taxon>Eukaryota</taxon>
        <taxon>Metazoa</taxon>
        <taxon>Chordata</taxon>
        <taxon>Craniata</taxon>
        <taxon>Vertebrata</taxon>
        <taxon>Euteleostomi</taxon>
        <taxon>Actinopterygii</taxon>
        <taxon>Neopterygii</taxon>
        <taxon>Teleostei</taxon>
        <taxon>Neoteleostei</taxon>
        <taxon>Acanthomorphata</taxon>
        <taxon>Zeiogadaria</taxon>
        <taxon>Gadariae</taxon>
        <taxon>Gadiformes</taxon>
        <taxon>Muraenolepidoidei</taxon>
        <taxon>Muraenolepididae</taxon>
        <taxon>Muraenolepis</taxon>
    </lineage>
</organism>
<evidence type="ECO:0000313" key="3">
    <source>
        <dbReference type="Proteomes" id="UP001148018"/>
    </source>
</evidence>
<name>A0A9Q0EJP4_9TELE</name>
<feature type="region of interest" description="Disordered" evidence="1">
    <location>
        <begin position="1"/>
        <end position="96"/>
    </location>
</feature>
<sequence>MRDAGEGGPATVSLGKVDGTGEEERQDSDEQEEDEQAQLPHASAEGPAQELEALRVAGQLEDPEDPYQADHTDDGQRGGRRHVVLLGQLGAQRRSR</sequence>
<dbReference type="EMBL" id="JANIIK010000040">
    <property type="protein sequence ID" value="KAJ3607553.1"/>
    <property type="molecule type" value="Genomic_DNA"/>
</dbReference>
<dbReference type="AlphaFoldDB" id="A0A9Q0EJP4"/>
<reference evidence="2" key="1">
    <citation type="submission" date="2022-07" db="EMBL/GenBank/DDBJ databases">
        <title>Chromosome-level genome of Muraenolepis orangiensis.</title>
        <authorList>
            <person name="Kim J."/>
        </authorList>
    </citation>
    <scope>NUCLEOTIDE SEQUENCE</scope>
    <source>
        <strain evidence="2">KU_S4_2022</strain>
        <tissue evidence="2">Muscle</tissue>
    </source>
</reference>
<dbReference type="OrthoDB" id="10670120at2759"/>